<dbReference type="CDD" id="cd06222">
    <property type="entry name" value="RNase_H_like"/>
    <property type="match status" value="1"/>
</dbReference>
<dbReference type="GO" id="GO:0004523">
    <property type="term" value="F:RNA-DNA hybrid ribonuclease activity"/>
    <property type="evidence" value="ECO:0007669"/>
    <property type="project" value="InterPro"/>
</dbReference>
<dbReference type="InterPro" id="IPR044730">
    <property type="entry name" value="RNase_H-like_dom_plant"/>
</dbReference>
<dbReference type="PANTHER" id="PTHR47074:SF73">
    <property type="entry name" value="OS04G0448401 PROTEIN"/>
    <property type="match status" value="1"/>
</dbReference>
<gene>
    <name evidence="2" type="ORF">ALMOND_2B013170</name>
</gene>
<dbReference type="InParanoid" id="A0A5E4GDH3"/>
<dbReference type="InterPro" id="IPR002156">
    <property type="entry name" value="RNaseH_domain"/>
</dbReference>
<dbReference type="Gene3D" id="3.30.420.10">
    <property type="entry name" value="Ribonuclease H-like superfamily/Ribonuclease H"/>
    <property type="match status" value="1"/>
</dbReference>
<sequence length="146" mass="15568">MNDNGDENGAIEARWSAPPHAYCKVNVDASWEGGSKLTGLGVVVWNSNAMCLGSSCNTRLAGLAIEAEAHAALSGVHLAAQIGISHVVFESDSKELVQFVKGHIQKSRWTIFPILIAIQRVCSGFNLCSWNWVHHGANKVADAAAS</sequence>
<reference evidence="3" key="1">
    <citation type="journal article" date="2020" name="Plant J.">
        <title>Transposons played a major role in the diversification between the closely related almond and peach genomes: results from the almond genome sequence.</title>
        <authorList>
            <person name="Alioto T."/>
            <person name="Alexiou K.G."/>
            <person name="Bardil A."/>
            <person name="Barteri F."/>
            <person name="Castanera R."/>
            <person name="Cruz F."/>
            <person name="Dhingra A."/>
            <person name="Duval H."/>
            <person name="Fernandez I Marti A."/>
            <person name="Frias L."/>
            <person name="Galan B."/>
            <person name="Garcia J.L."/>
            <person name="Howad W."/>
            <person name="Gomez-Garrido J."/>
            <person name="Gut M."/>
            <person name="Julca I."/>
            <person name="Morata J."/>
            <person name="Puigdomenech P."/>
            <person name="Ribeca P."/>
            <person name="Rubio Cabetas M.J."/>
            <person name="Vlasova A."/>
            <person name="Wirthensohn M."/>
            <person name="Garcia-Mas J."/>
            <person name="Gabaldon T."/>
            <person name="Casacuberta J.M."/>
            <person name="Arus P."/>
        </authorList>
    </citation>
    <scope>NUCLEOTIDE SEQUENCE [LARGE SCALE GENOMIC DNA]</scope>
    <source>
        <strain evidence="3">cv. Texas</strain>
    </source>
</reference>
<evidence type="ECO:0000259" key="1">
    <source>
        <dbReference type="Pfam" id="PF13456"/>
    </source>
</evidence>
<dbReference type="InterPro" id="IPR012337">
    <property type="entry name" value="RNaseH-like_sf"/>
</dbReference>
<name>A0A5E4GDH3_PRUDU</name>
<accession>A0A5E4GDH3</accession>
<evidence type="ECO:0000313" key="3">
    <source>
        <dbReference type="Proteomes" id="UP000327085"/>
    </source>
</evidence>
<proteinExistence type="predicted"/>
<dbReference type="GO" id="GO:0003676">
    <property type="term" value="F:nucleic acid binding"/>
    <property type="evidence" value="ECO:0007669"/>
    <property type="project" value="InterPro"/>
</dbReference>
<dbReference type="SUPFAM" id="SSF53098">
    <property type="entry name" value="Ribonuclease H-like"/>
    <property type="match status" value="1"/>
</dbReference>
<dbReference type="Proteomes" id="UP000327085">
    <property type="component" value="Chromosome 6"/>
</dbReference>
<dbReference type="AlphaFoldDB" id="A0A5E4GDH3"/>
<dbReference type="Gramene" id="VVA37662">
    <property type="protein sequence ID" value="VVA37662"/>
    <property type="gene ID" value="Prudul26B013170"/>
</dbReference>
<dbReference type="OMA" id="AQMEFTE"/>
<evidence type="ECO:0000313" key="2">
    <source>
        <dbReference type="EMBL" id="VVA37662.1"/>
    </source>
</evidence>
<organism evidence="2 3">
    <name type="scientific">Prunus dulcis</name>
    <name type="common">Almond</name>
    <name type="synonym">Amygdalus dulcis</name>
    <dbReference type="NCBI Taxonomy" id="3755"/>
    <lineage>
        <taxon>Eukaryota</taxon>
        <taxon>Viridiplantae</taxon>
        <taxon>Streptophyta</taxon>
        <taxon>Embryophyta</taxon>
        <taxon>Tracheophyta</taxon>
        <taxon>Spermatophyta</taxon>
        <taxon>Magnoliopsida</taxon>
        <taxon>eudicotyledons</taxon>
        <taxon>Gunneridae</taxon>
        <taxon>Pentapetalae</taxon>
        <taxon>rosids</taxon>
        <taxon>fabids</taxon>
        <taxon>Rosales</taxon>
        <taxon>Rosaceae</taxon>
        <taxon>Amygdaloideae</taxon>
        <taxon>Amygdaleae</taxon>
        <taxon>Prunus</taxon>
    </lineage>
</organism>
<dbReference type="InterPro" id="IPR052929">
    <property type="entry name" value="RNase_H-like_EbsB-rel"/>
</dbReference>
<dbReference type="Pfam" id="PF13456">
    <property type="entry name" value="RVT_3"/>
    <property type="match status" value="1"/>
</dbReference>
<feature type="domain" description="RNase H type-1" evidence="1">
    <location>
        <begin position="26"/>
        <end position="145"/>
    </location>
</feature>
<dbReference type="InterPro" id="IPR036397">
    <property type="entry name" value="RNaseH_sf"/>
</dbReference>
<dbReference type="EMBL" id="CABIKO010000561">
    <property type="protein sequence ID" value="VVA37662.1"/>
    <property type="molecule type" value="Genomic_DNA"/>
</dbReference>
<dbReference type="PANTHER" id="PTHR47074">
    <property type="entry name" value="BNAC02G40300D PROTEIN"/>
    <property type="match status" value="1"/>
</dbReference>
<protein>
    <submittedName>
        <fullName evidence="2">PREDICTED: reverse mRNAase</fullName>
    </submittedName>
</protein>